<reference evidence="1" key="1">
    <citation type="submission" date="2019-08" db="EMBL/GenBank/DDBJ databases">
        <authorList>
            <person name="Kucharzyk K."/>
            <person name="Murdoch R.W."/>
            <person name="Higgins S."/>
            <person name="Loffler F."/>
        </authorList>
    </citation>
    <scope>NUCLEOTIDE SEQUENCE</scope>
</reference>
<dbReference type="Gene3D" id="3.10.105.10">
    <property type="entry name" value="Dipeptide-binding Protein, Domain 3"/>
    <property type="match status" value="1"/>
</dbReference>
<evidence type="ECO:0000313" key="1">
    <source>
        <dbReference type="EMBL" id="MPN45561.1"/>
    </source>
</evidence>
<name>A0A645I2N4_9ZZZZ</name>
<dbReference type="Gene3D" id="3.40.190.10">
    <property type="entry name" value="Periplasmic binding protein-like II"/>
    <property type="match status" value="1"/>
</dbReference>
<sequence length="67" mass="7803">MKRARAIVNPDKRKEMYKEIQNIIIDDCPWLFLYHPQSGNVSKKGILGVRLSSLGKIKFDDIIIEKM</sequence>
<evidence type="ECO:0008006" key="2">
    <source>
        <dbReference type="Google" id="ProtNLM"/>
    </source>
</evidence>
<organism evidence="1">
    <name type="scientific">bioreactor metagenome</name>
    <dbReference type="NCBI Taxonomy" id="1076179"/>
    <lineage>
        <taxon>unclassified sequences</taxon>
        <taxon>metagenomes</taxon>
        <taxon>ecological metagenomes</taxon>
    </lineage>
</organism>
<protein>
    <recommendedName>
        <fullName evidence="2">Oligopeptide-binding protein AppA</fullName>
    </recommendedName>
</protein>
<dbReference type="SUPFAM" id="SSF53850">
    <property type="entry name" value="Periplasmic binding protein-like II"/>
    <property type="match status" value="1"/>
</dbReference>
<proteinExistence type="predicted"/>
<dbReference type="AlphaFoldDB" id="A0A645I2N4"/>
<comment type="caution">
    <text evidence="1">The sequence shown here is derived from an EMBL/GenBank/DDBJ whole genome shotgun (WGS) entry which is preliminary data.</text>
</comment>
<accession>A0A645I2N4</accession>
<dbReference type="EMBL" id="VSSQ01105555">
    <property type="protein sequence ID" value="MPN45561.1"/>
    <property type="molecule type" value="Genomic_DNA"/>
</dbReference>
<gene>
    <name evidence="1" type="ORF">SDC9_193128</name>
</gene>